<dbReference type="STRING" id="2903.R1FAY3"/>
<feature type="compositionally biased region" description="Polar residues" evidence="5">
    <location>
        <begin position="295"/>
        <end position="314"/>
    </location>
</feature>
<feature type="compositionally biased region" description="Low complexity" evidence="5">
    <location>
        <begin position="214"/>
        <end position="233"/>
    </location>
</feature>
<feature type="domain" description="CRIB" evidence="6">
    <location>
        <begin position="96"/>
        <end position="109"/>
    </location>
</feature>
<evidence type="ECO:0000256" key="2">
    <source>
        <dbReference type="ARBA" id="ARBA00022490"/>
    </source>
</evidence>
<dbReference type="GO" id="GO:0005856">
    <property type="term" value="C:cytoskeleton"/>
    <property type="evidence" value="ECO:0007669"/>
    <property type="project" value="UniProtKB-SubCell"/>
</dbReference>
<keyword evidence="8" id="KW-1185">Reference proteome</keyword>
<dbReference type="GeneID" id="17277859"/>
<evidence type="ECO:0000256" key="5">
    <source>
        <dbReference type="SAM" id="MobiDB-lite"/>
    </source>
</evidence>
<dbReference type="GO" id="GO:0007015">
    <property type="term" value="P:actin filament organization"/>
    <property type="evidence" value="ECO:0007669"/>
    <property type="project" value="InterPro"/>
</dbReference>
<dbReference type="InterPro" id="IPR011026">
    <property type="entry name" value="WAS_C"/>
</dbReference>
<dbReference type="SMART" id="SM00285">
    <property type="entry name" value="PBD"/>
    <property type="match status" value="1"/>
</dbReference>
<dbReference type="InterPro" id="IPR036936">
    <property type="entry name" value="CRIB_dom_sf"/>
</dbReference>
<dbReference type="HOGENOM" id="CLU_887376_0_0_1"/>
<dbReference type="RefSeq" id="XP_005785015.1">
    <property type="nucleotide sequence ID" value="XM_005784958.1"/>
</dbReference>
<dbReference type="EnsemblProtists" id="EOD32586">
    <property type="protein sequence ID" value="EOD32586"/>
    <property type="gene ID" value="EMIHUDRAFT_441886"/>
</dbReference>
<evidence type="ECO:0000256" key="3">
    <source>
        <dbReference type="ARBA" id="ARBA00022553"/>
    </source>
</evidence>
<feature type="compositionally biased region" description="Pro residues" evidence="5">
    <location>
        <begin position="176"/>
        <end position="213"/>
    </location>
</feature>
<protein>
    <recommendedName>
        <fullName evidence="6">CRIB domain-containing protein</fullName>
    </recommendedName>
</protein>
<evidence type="ECO:0000256" key="4">
    <source>
        <dbReference type="ARBA" id="ARBA00023212"/>
    </source>
</evidence>
<dbReference type="PaxDb" id="2903-EOD32586"/>
<name>A0A0D3KA01_EMIH1</name>
<dbReference type="Proteomes" id="UP000013827">
    <property type="component" value="Unassembled WGS sequence"/>
</dbReference>
<dbReference type="SUPFAM" id="SSF47912">
    <property type="entry name" value="Wiscott-Aldrich syndrome protein, WASP, C-terminal domain"/>
    <property type="match status" value="1"/>
</dbReference>
<dbReference type="eggNOG" id="KOG3671">
    <property type="taxonomic scope" value="Eukaryota"/>
</dbReference>
<reference evidence="7" key="2">
    <citation type="submission" date="2024-10" db="UniProtKB">
        <authorList>
            <consortium name="EnsemblProtists"/>
        </authorList>
    </citation>
    <scope>IDENTIFICATION</scope>
</reference>
<feature type="region of interest" description="Disordered" evidence="5">
    <location>
        <begin position="157"/>
        <end position="314"/>
    </location>
</feature>
<evidence type="ECO:0000313" key="7">
    <source>
        <dbReference type="EnsemblProtists" id="EOD32586"/>
    </source>
</evidence>
<accession>A0A0D3KA01</accession>
<dbReference type="PRINTS" id="PR01217">
    <property type="entry name" value="PRICHEXTENSN"/>
</dbReference>
<keyword evidence="2" id="KW-0963">Cytoplasm</keyword>
<dbReference type="PROSITE" id="PS50108">
    <property type="entry name" value="CRIB"/>
    <property type="match status" value="1"/>
</dbReference>
<dbReference type="InterPro" id="IPR000095">
    <property type="entry name" value="CRIB_dom"/>
</dbReference>
<comment type="subcellular location">
    <subcellularLocation>
        <location evidence="1">Cytoplasm</location>
        <location evidence="1">Cytoskeleton</location>
    </subcellularLocation>
</comment>
<evidence type="ECO:0000256" key="1">
    <source>
        <dbReference type="ARBA" id="ARBA00004245"/>
    </source>
</evidence>
<evidence type="ECO:0000259" key="6">
    <source>
        <dbReference type="PROSITE" id="PS50108"/>
    </source>
</evidence>
<dbReference type="KEGG" id="ehx:EMIHUDRAFT_441886"/>
<feature type="region of interest" description="Disordered" evidence="5">
    <location>
        <begin position="57"/>
        <end position="98"/>
    </location>
</feature>
<keyword evidence="3" id="KW-0597">Phosphoprotein</keyword>
<sequence length="314" mass="32658">MLLNEEIHEDFASTYKAGRTINGTHAVHTCELGAAGVYALTFSAESEGAAFARKVSAMAPRPTPKTGGGGGRWRLGGGRRRDGAHAPTPAVSSLAIGSPTNVKHEAHVGWDAERGFEVRNLPDEWKALLKSAGVRRRDLEDQQTARKIVDAISHGMTKEDLAAMPPLPGVTDRQAAPPPLPSPTPSAKPTKPPPPPPRPTPPPSRPPPPPAPAPTTACRKPSGLTPQAADLPRAQPPPLRPPPTIPPRPAAPTPPPPPPPPPPGGPAVGAGWFHACSSRRGGGGGAIRIGGRASQIRTSVSLPRGQSKTLWLTL</sequence>
<dbReference type="OMA" id="HAVHTCE"/>
<organism evidence="7 8">
    <name type="scientific">Emiliania huxleyi (strain CCMP1516)</name>
    <dbReference type="NCBI Taxonomy" id="280463"/>
    <lineage>
        <taxon>Eukaryota</taxon>
        <taxon>Haptista</taxon>
        <taxon>Haptophyta</taxon>
        <taxon>Prymnesiophyceae</taxon>
        <taxon>Isochrysidales</taxon>
        <taxon>Noelaerhabdaceae</taxon>
        <taxon>Emiliania</taxon>
    </lineage>
</organism>
<dbReference type="AlphaFoldDB" id="A0A0D3KA01"/>
<feature type="compositionally biased region" description="Gly residues" evidence="5">
    <location>
        <begin position="66"/>
        <end position="76"/>
    </location>
</feature>
<dbReference type="Pfam" id="PF00786">
    <property type="entry name" value="PBD"/>
    <property type="match status" value="1"/>
</dbReference>
<feature type="compositionally biased region" description="Pro residues" evidence="5">
    <location>
        <begin position="234"/>
        <end position="265"/>
    </location>
</feature>
<proteinExistence type="predicted"/>
<keyword evidence="4" id="KW-0206">Cytoskeleton</keyword>
<reference evidence="8" key="1">
    <citation type="journal article" date="2013" name="Nature">
        <title>Pan genome of the phytoplankton Emiliania underpins its global distribution.</title>
        <authorList>
            <person name="Read B.A."/>
            <person name="Kegel J."/>
            <person name="Klute M.J."/>
            <person name="Kuo A."/>
            <person name="Lefebvre S.C."/>
            <person name="Maumus F."/>
            <person name="Mayer C."/>
            <person name="Miller J."/>
            <person name="Monier A."/>
            <person name="Salamov A."/>
            <person name="Young J."/>
            <person name="Aguilar M."/>
            <person name="Claverie J.M."/>
            <person name="Frickenhaus S."/>
            <person name="Gonzalez K."/>
            <person name="Herman E.K."/>
            <person name="Lin Y.C."/>
            <person name="Napier J."/>
            <person name="Ogata H."/>
            <person name="Sarno A.F."/>
            <person name="Shmutz J."/>
            <person name="Schroeder D."/>
            <person name="de Vargas C."/>
            <person name="Verret F."/>
            <person name="von Dassow P."/>
            <person name="Valentin K."/>
            <person name="Van de Peer Y."/>
            <person name="Wheeler G."/>
            <person name="Dacks J.B."/>
            <person name="Delwiche C.F."/>
            <person name="Dyhrman S.T."/>
            <person name="Glockner G."/>
            <person name="John U."/>
            <person name="Richards T."/>
            <person name="Worden A.Z."/>
            <person name="Zhang X."/>
            <person name="Grigoriev I.V."/>
            <person name="Allen A.E."/>
            <person name="Bidle K."/>
            <person name="Borodovsky M."/>
            <person name="Bowler C."/>
            <person name="Brownlee C."/>
            <person name="Cock J.M."/>
            <person name="Elias M."/>
            <person name="Gladyshev V.N."/>
            <person name="Groth M."/>
            <person name="Guda C."/>
            <person name="Hadaegh A."/>
            <person name="Iglesias-Rodriguez M.D."/>
            <person name="Jenkins J."/>
            <person name="Jones B.M."/>
            <person name="Lawson T."/>
            <person name="Leese F."/>
            <person name="Lindquist E."/>
            <person name="Lobanov A."/>
            <person name="Lomsadze A."/>
            <person name="Malik S.B."/>
            <person name="Marsh M.E."/>
            <person name="Mackinder L."/>
            <person name="Mock T."/>
            <person name="Mueller-Roeber B."/>
            <person name="Pagarete A."/>
            <person name="Parker M."/>
            <person name="Probert I."/>
            <person name="Quesneville H."/>
            <person name="Raines C."/>
            <person name="Rensing S.A."/>
            <person name="Riano-Pachon D.M."/>
            <person name="Richier S."/>
            <person name="Rokitta S."/>
            <person name="Shiraiwa Y."/>
            <person name="Soanes D.M."/>
            <person name="van der Giezen M."/>
            <person name="Wahlund T.M."/>
            <person name="Williams B."/>
            <person name="Wilson W."/>
            <person name="Wolfe G."/>
            <person name="Wurch L.L."/>
        </authorList>
    </citation>
    <scope>NUCLEOTIDE SEQUENCE</scope>
</reference>
<evidence type="ECO:0000313" key="8">
    <source>
        <dbReference type="Proteomes" id="UP000013827"/>
    </source>
</evidence>
<dbReference type="Gene3D" id="3.90.810.10">
    <property type="entry name" value="CRIB domain"/>
    <property type="match status" value="1"/>
</dbReference>